<feature type="domain" description="Cell morphogenesis protein N-terminal" evidence="2">
    <location>
        <begin position="405"/>
        <end position="949"/>
    </location>
</feature>
<feature type="compositionally biased region" description="Low complexity" evidence="1">
    <location>
        <begin position="26"/>
        <end position="36"/>
    </location>
</feature>
<feature type="domain" description="Cell morphogenesis protein C-terminal" evidence="3">
    <location>
        <begin position="1996"/>
        <end position="2244"/>
    </location>
</feature>
<evidence type="ECO:0000313" key="6">
    <source>
        <dbReference type="Proteomes" id="UP000092666"/>
    </source>
</evidence>
<feature type="region of interest" description="Disordered" evidence="1">
    <location>
        <begin position="2465"/>
        <end position="2540"/>
    </location>
</feature>
<dbReference type="OrthoDB" id="6287725at2759"/>
<feature type="compositionally biased region" description="Polar residues" evidence="1">
    <location>
        <begin position="82"/>
        <end position="97"/>
    </location>
</feature>
<feature type="region of interest" description="Disordered" evidence="1">
    <location>
        <begin position="145"/>
        <end position="282"/>
    </location>
</feature>
<dbReference type="Pfam" id="PF14222">
    <property type="entry name" value="MOR2-PAG1_N"/>
    <property type="match status" value="1"/>
</dbReference>
<feature type="compositionally biased region" description="Polar residues" evidence="1">
    <location>
        <begin position="2583"/>
        <end position="2592"/>
    </location>
</feature>
<dbReference type="PANTHER" id="PTHR12295">
    <property type="entry name" value="FURRY-RELATED"/>
    <property type="match status" value="1"/>
</dbReference>
<dbReference type="Proteomes" id="UP000092666">
    <property type="component" value="Unassembled WGS sequence"/>
</dbReference>
<feature type="region of interest" description="Disordered" evidence="1">
    <location>
        <begin position="1"/>
        <end position="20"/>
    </location>
</feature>
<feature type="domain" description="Cell morphogenesis central region" evidence="4">
    <location>
        <begin position="1504"/>
        <end position="1682"/>
    </location>
</feature>
<feature type="domain" description="Cell morphogenesis central region" evidence="4">
    <location>
        <begin position="1761"/>
        <end position="1969"/>
    </location>
</feature>
<dbReference type="STRING" id="1296120.A0A1B9GKC4"/>
<proteinExistence type="predicted"/>
<dbReference type="InterPro" id="IPR025614">
    <property type="entry name" value="Cell_morpho_N"/>
</dbReference>
<evidence type="ECO:0000259" key="3">
    <source>
        <dbReference type="Pfam" id="PF14225"/>
    </source>
</evidence>
<evidence type="ECO:0000259" key="2">
    <source>
        <dbReference type="Pfam" id="PF14222"/>
    </source>
</evidence>
<gene>
    <name evidence="5" type="ORF">I316_06917</name>
</gene>
<dbReference type="Pfam" id="PF14228">
    <property type="entry name" value="MOR2-PAG1_mid"/>
    <property type="match status" value="2"/>
</dbReference>
<dbReference type="PANTHER" id="PTHR12295:SF30">
    <property type="entry name" value="PROTEIN FURRY"/>
    <property type="match status" value="1"/>
</dbReference>
<dbReference type="GO" id="GO:0005938">
    <property type="term" value="C:cell cortex"/>
    <property type="evidence" value="ECO:0007669"/>
    <property type="project" value="TreeGrafter"/>
</dbReference>
<dbReference type="GO" id="GO:0000902">
    <property type="term" value="P:cell morphogenesis"/>
    <property type="evidence" value="ECO:0007669"/>
    <property type="project" value="InterPro"/>
</dbReference>
<evidence type="ECO:0000256" key="1">
    <source>
        <dbReference type="SAM" id="MobiDB-lite"/>
    </source>
</evidence>
<feature type="compositionally biased region" description="Low complexity" evidence="1">
    <location>
        <begin position="2474"/>
        <end position="2486"/>
    </location>
</feature>
<dbReference type="Pfam" id="PF14225">
    <property type="entry name" value="MOR2-PAG1_C"/>
    <property type="match status" value="1"/>
</dbReference>
<dbReference type="EMBL" id="KV700134">
    <property type="protein sequence ID" value="OCF31514.1"/>
    <property type="molecule type" value="Genomic_DNA"/>
</dbReference>
<dbReference type="InterPro" id="IPR029473">
    <property type="entry name" value="MOR2-PAG1_mid"/>
</dbReference>
<evidence type="ECO:0000313" key="5">
    <source>
        <dbReference type="EMBL" id="OCF31514.1"/>
    </source>
</evidence>
<accession>A0A1B9GKC4</accession>
<organism evidence="5 6">
    <name type="scientific">Kwoniella heveanensis BCC8398</name>
    <dbReference type="NCBI Taxonomy" id="1296120"/>
    <lineage>
        <taxon>Eukaryota</taxon>
        <taxon>Fungi</taxon>
        <taxon>Dikarya</taxon>
        <taxon>Basidiomycota</taxon>
        <taxon>Agaricomycotina</taxon>
        <taxon>Tremellomycetes</taxon>
        <taxon>Tremellales</taxon>
        <taxon>Cryptococcaceae</taxon>
        <taxon>Kwoniella</taxon>
    </lineage>
</organism>
<feature type="region of interest" description="Disordered" evidence="1">
    <location>
        <begin position="26"/>
        <end position="129"/>
    </location>
</feature>
<keyword evidence="6" id="KW-1185">Reference proteome</keyword>
<feature type="compositionally biased region" description="Low complexity" evidence="1">
    <location>
        <begin position="2332"/>
        <end position="2349"/>
    </location>
</feature>
<reference evidence="5 6" key="1">
    <citation type="submission" date="2013-07" db="EMBL/GenBank/DDBJ databases">
        <title>The Genome Sequence of Cryptococcus heveanensis BCC8398.</title>
        <authorList>
            <consortium name="The Broad Institute Genome Sequencing Platform"/>
            <person name="Cuomo C."/>
            <person name="Litvintseva A."/>
            <person name="Chen Y."/>
            <person name="Heitman J."/>
            <person name="Sun S."/>
            <person name="Springer D."/>
            <person name="Dromer F."/>
            <person name="Young S.K."/>
            <person name="Zeng Q."/>
            <person name="Gargeya S."/>
            <person name="Fitzgerald M."/>
            <person name="Abouelleil A."/>
            <person name="Alvarado L."/>
            <person name="Berlin A.M."/>
            <person name="Chapman S.B."/>
            <person name="Dewar J."/>
            <person name="Goldberg J."/>
            <person name="Griggs A."/>
            <person name="Gujja S."/>
            <person name="Hansen M."/>
            <person name="Howarth C."/>
            <person name="Imamovic A."/>
            <person name="Larimer J."/>
            <person name="McCowan C."/>
            <person name="Murphy C."/>
            <person name="Pearson M."/>
            <person name="Priest M."/>
            <person name="Roberts A."/>
            <person name="Saif S."/>
            <person name="Shea T."/>
            <person name="Sykes S."/>
            <person name="Wortman J."/>
            <person name="Nusbaum C."/>
            <person name="Birren B."/>
        </authorList>
    </citation>
    <scope>NUCLEOTIDE SEQUENCE [LARGE SCALE GENOMIC DNA]</scope>
    <source>
        <strain evidence="5 6">BCC8398</strain>
    </source>
</reference>
<reference evidence="6" key="2">
    <citation type="submission" date="2013-12" db="EMBL/GenBank/DDBJ databases">
        <title>Evolution of pathogenesis and genome organization in the Tremellales.</title>
        <authorList>
            <person name="Cuomo C."/>
            <person name="Litvintseva A."/>
            <person name="Heitman J."/>
            <person name="Chen Y."/>
            <person name="Sun S."/>
            <person name="Springer D."/>
            <person name="Dromer F."/>
            <person name="Young S."/>
            <person name="Zeng Q."/>
            <person name="Chapman S."/>
            <person name="Gujja S."/>
            <person name="Saif S."/>
            <person name="Birren B."/>
        </authorList>
    </citation>
    <scope>NUCLEOTIDE SEQUENCE [LARGE SCALE GENOMIC DNA]</scope>
    <source>
        <strain evidence="6">BCC8398</strain>
    </source>
</reference>
<dbReference type="SUPFAM" id="SSF48371">
    <property type="entry name" value="ARM repeat"/>
    <property type="match status" value="3"/>
</dbReference>
<evidence type="ECO:0000259" key="4">
    <source>
        <dbReference type="Pfam" id="PF14228"/>
    </source>
</evidence>
<feature type="compositionally biased region" description="Low complexity" evidence="1">
    <location>
        <begin position="272"/>
        <end position="281"/>
    </location>
</feature>
<feature type="compositionally biased region" description="Polar residues" evidence="1">
    <location>
        <begin position="222"/>
        <end position="242"/>
    </location>
</feature>
<feature type="compositionally biased region" description="Polar residues" evidence="1">
    <location>
        <begin position="2511"/>
        <end position="2540"/>
    </location>
</feature>
<dbReference type="GO" id="GO:0030427">
    <property type="term" value="C:site of polarized growth"/>
    <property type="evidence" value="ECO:0007669"/>
    <property type="project" value="TreeGrafter"/>
</dbReference>
<feature type="compositionally biased region" description="Polar residues" evidence="1">
    <location>
        <begin position="47"/>
        <end position="64"/>
    </location>
</feature>
<dbReference type="InterPro" id="IPR039867">
    <property type="entry name" value="Furry/Tao3/Mor2"/>
</dbReference>
<feature type="compositionally biased region" description="Acidic residues" evidence="1">
    <location>
        <begin position="2677"/>
        <end position="2688"/>
    </location>
</feature>
<feature type="region of interest" description="Disordered" evidence="1">
    <location>
        <begin position="2570"/>
        <end position="2626"/>
    </location>
</feature>
<name>A0A1B9GKC4_9TREE</name>
<dbReference type="InterPro" id="IPR025481">
    <property type="entry name" value="Cell_Morphogen_C"/>
</dbReference>
<dbReference type="InterPro" id="IPR016024">
    <property type="entry name" value="ARM-type_fold"/>
</dbReference>
<feature type="region of interest" description="Disordered" evidence="1">
    <location>
        <begin position="2332"/>
        <end position="2358"/>
    </location>
</feature>
<sequence>MEIVIPNLDDEGDDILPTTLTKPFGAAATASASTSSLPETDPYAHRSNPSSDSSTYQPRLQATPTRPVLPKASASFSVGVPTPNTNANAHGFGQSSRAADESHKLGKFSNGSSSSLVGPGTSIGSSSGFLAGRKGSLASLKNAFKSNSNNSAVPPVPALDTKAYGAPGYPALRNPFSRFDSPISPKNASFKSSSTKIAGKSSTSSSPAPSSYHNPDGRKYSIASSHRSQGGRSITSQGSSSFRAEDHPMPSLPPIPMRQTPSRMGRKGSDAGSLFGFSRRGGSIGGDDSDVILGRTPGEEALRVVFQDFKEAANQKVGRICSRPLNTQPSLQSFFDSAVDPAFDSLINSLAHCGTRHARRVVDLLLGWCRDHCGNIGASEVRSHLDRSLGLQMRVEDAAAILQARKASAARFIMNRALIELLKVIPKDSLDQELGMTLEQNAFTAYRSERLEEIMQFPHRKAVCQLQVELLGQLSNTRFLTVSDRFIRELGKHATTSQPTREAETKIEHLLKGMRHLKLRVYPENELEMSSEFIQSLAGFFANAHGQTLKIAYAETFTSLLHPVIETATAEVNHPMWSKAVSAILERAMAMAQKARYWAVAFPLVITALGVSPRELFMQQWQFLIDSVLAKFKDRNLRPIAMGAFVRVLWLYLNRCSESSTTMRKRLDPLVRTCFTSSGSLYPPELPSEPFIAILHYIMTRHLDYGEEFVAEFLKERNLDHLADRSTVLVRAVNFTLRTIELEKSASWPSNPDFAHFDLEGFEASGEVLPFEAETKPEVHDLLKRCGPAFADLLFQCDNNVKHLLLSNDAVTLSGHSSSNAMDNVHDQITRKHGDVYVAYSARYEPTLRLMSALLESLPRCMPTDVNMSQLVNVLCRATFSASPQVCSIAGDTLRRMSQGPERCLIIVNTFREFVFETRHVFRDTFMGARLLESQFERIIQIWLDLLQALVAHQRVSEAQAIDDETAKRLPPIEPSQINKIEGCALFLLCSASAAVRRLGSAILIAARNFEGQQRRPSAAFRYSRISPDKTVITRVLQIFEHIAEDVDIAAIRGLSWMTSSDRHRLDLIIAKDKTKLLQRIAESDQPKDGILWLAILPYFINKVADTLPGPAHDLRAVVSQLVLRLQAHVALLAGSSTMRGTPGRGSLSTRSSSDTAILADHWRVYLSVLCVTLSAQGPAPPTPPVQRTKEVVILNQDMINSPGLFQYLTSLLGWEDPRFKDAAVYALGSIRQDHLRPLSEILLSVVRRLADGTKVGGTPRQDTTTRRSATAHGPIWTAVAHVFRLVSPLILDAKSSNHLANLSSMIGFVKVTYTLLSDRTVKEDFDLQGLRRSFCMTVENLTNALGKLDSSDRFLGEEVRGAIFKLCFEWCHVGRRPDVAKARESQTLQAAAEGYRGDRDRAQYLDDLQAKTKLLSAAAAEAMAGLCQGRLISASEATPAQQTSDHIVEPLTVLRWIRGMFSSPSVSHHDTARRALFALLKYNWECDRLLDEVLHQSFGEGEQFSLDSSFFGILADVISEGLLQLPIEQVACLALSKLGHPVSDIRQRAFQLIESLYSDPDAKLRTTSLLPAIGSSSANIYRHAQKAMSSQLAGTHADKAFQFLAECTTRLSQLEAPRRQATLSILRPWVEFLDLASDTSELSPEDAHTEHQALQNLVYLAIRFSDDHLEEVKGIFTTFAGAHSADPNSHQSNTTALVKFLFEQGGKRKSPDFVGHAQRIMACLAQCPAGDTIFQEICNFVEPNAMAALPEADVPPSPMTSLANLDSLMSAPTARSQTFSTGQLALLFAGELLPRRLDDFELGKRLPVMLHAALVHTDHASSALRDHAQSVLFQVLRAWICDLSNVPSDDAAAIWSSAEHKINALARTTSTAFWKADDVGTAESIFLAPPKMTNLIMRILGILLPLQPRIRQQWGELALTWATSCPIRHLACRSFQVFRILSPRVSPRMVSDILARLSSTIASPSPEIQAFNHEVLRTFASIVQTLSMSEAFSYPQIFWCSIACLTTPFESEFTEVIELLSHVLDKTNLSDPSVVKHLVSFRPPDWVGPQPYLQSLLLVGLRSSKTAFMTFDLIRRLTSASHDDLIDSPTDRLLHGFIAALPWMLHSTDVGEPNEDLASMALDLAAIADAQGNASFSRLLTSFARVRFRSKDDFIRQAASLLRDYMSTHALDIVTLLLGFVLNTHDWMREKSMQVMKLVLQSPEARAPLQAHGSELLLPLLRLVSTKHASQALDVLDMPITASASADPMGSLSPQSGGGEVFGPVEESGWSVPKSKELSALTKENVHAVFNTCAIETRAASAHFSVVQFADLGMGRCLGFGVNPSQVSLDLPSPPLSGSNPGAASSQGHGHGHGLGAIDNASMGDLVGALHSLGQFFDDGLETAHPHAGTRMGSTSPKNAFRFGGGSGGGARGHAQTGSDVSERRLRAIMARGHQASISSPIYESSPSHSAINGPPPVGMSFTRPYAHRNHPSISMTSESSITSSVDERSGTSGGGGDRDLTQRLGFTPINLSSNDHTNGTGNVFQSGGHSRSSSNLNATMPPSGFNLGRHVGAVGSVSSMSDVADHAFSLEDPGIGGPPSHGQSNGSVAASTGLGISNGDGHGGRTAATNRNGNLGEHGQGQGQAYENSLANSSMVSFNSFSGRQAVWDAAAAMEQNSSPGDSDPSRRQRQPLGDGDDGENGDGGDAEITFSASGADGHP</sequence>
<protein>
    <submittedName>
        <fullName evidence="5">Cell polarity protein mor2</fullName>
    </submittedName>
</protein>
<feature type="compositionally biased region" description="Polar residues" evidence="1">
    <location>
        <begin position="109"/>
        <end position="128"/>
    </location>
</feature>
<feature type="compositionally biased region" description="Low complexity" evidence="1">
    <location>
        <begin position="192"/>
        <end position="211"/>
    </location>
</feature>
<feature type="region of interest" description="Disordered" evidence="1">
    <location>
        <begin position="2655"/>
        <end position="2702"/>
    </location>
</feature>